<dbReference type="SUPFAM" id="SSF53448">
    <property type="entry name" value="Nucleotide-diphospho-sugar transferases"/>
    <property type="match status" value="1"/>
</dbReference>
<evidence type="ECO:0000313" key="2">
    <source>
        <dbReference type="Proteomes" id="UP000546806"/>
    </source>
</evidence>
<dbReference type="EMBL" id="JAARWW010000002">
    <property type="protein sequence ID" value="MBC2002897.1"/>
    <property type="molecule type" value="Genomic_DNA"/>
</dbReference>
<comment type="caution">
    <text evidence="1">The sequence shown here is derived from an EMBL/GenBank/DDBJ whole genome shotgun (WGS) entry which is preliminary data.</text>
</comment>
<dbReference type="InterPro" id="IPR001173">
    <property type="entry name" value="Glyco_trans_2-like"/>
</dbReference>
<dbReference type="AlphaFoldDB" id="A0A7X0WS67"/>
<dbReference type="GO" id="GO:0016740">
    <property type="term" value="F:transferase activity"/>
    <property type="evidence" value="ECO:0007669"/>
    <property type="project" value="UniProtKB-KW"/>
</dbReference>
<evidence type="ECO:0000313" key="1">
    <source>
        <dbReference type="EMBL" id="MBC2002897.1"/>
    </source>
</evidence>
<keyword evidence="1" id="KW-0808">Transferase</keyword>
<dbReference type="InterPro" id="IPR050834">
    <property type="entry name" value="Glycosyltransf_2"/>
</dbReference>
<proteinExistence type="predicted"/>
<protein>
    <submittedName>
        <fullName evidence="1">Glycosyltransferase</fullName>
    </submittedName>
</protein>
<dbReference type="Gene3D" id="3.90.550.10">
    <property type="entry name" value="Spore Coat Polysaccharide Biosynthesis Protein SpsA, Chain A"/>
    <property type="match status" value="1"/>
</dbReference>
<dbReference type="Pfam" id="PF00535">
    <property type="entry name" value="Glycos_transf_2"/>
    <property type="match status" value="1"/>
</dbReference>
<dbReference type="PANTHER" id="PTHR43685:SF2">
    <property type="entry name" value="GLYCOSYLTRANSFERASE 2-LIKE DOMAIN-CONTAINING PROTEIN"/>
    <property type="match status" value="1"/>
</dbReference>
<reference evidence="1 2" key="1">
    <citation type="submission" date="2020-03" db="EMBL/GenBank/DDBJ databases">
        <title>Soil Listeria distribution.</title>
        <authorList>
            <person name="Liao J."/>
            <person name="Wiedmann M."/>
        </authorList>
    </citation>
    <scope>NUCLEOTIDE SEQUENCE [LARGE SCALE GENOMIC DNA]</scope>
    <source>
        <strain evidence="1 2">FSL L7-0435</strain>
    </source>
</reference>
<sequence length="304" mass="35394">MQDLVSIVIPTKNRATTLEKAIKSVLTQTYSPIEICVIIDGPDQETRQMLDKYLGRGICIHIHETKGVGGSTARNIGVQVADGKWIAFLDDDDEFMPEKLEKQLSLLDHNYEARHLSFSSVLTYEAGCPTQTFILPDFSWQSNKYTVGEYLFSRKGRKTLGFIQTSTLLIPRELLLEIPFTNGLKKHQDWDLMLRMEQAGVEIKQLESPETIYHQQVSTRKRIGQQNIWQFSEQWAQKMNLSINARDSFMLSIVIRGIAMDRTLSRRTRQREIMIRVRKISWNWKHMVSYFYMIAINLVRVYLK</sequence>
<accession>A0A7X0WS67</accession>
<dbReference type="Proteomes" id="UP000546806">
    <property type="component" value="Unassembled WGS sequence"/>
</dbReference>
<name>A0A7X0WS67_9LIST</name>
<gene>
    <name evidence="1" type="ORF">HCA78_03880</name>
</gene>
<dbReference type="CDD" id="cd00761">
    <property type="entry name" value="Glyco_tranf_GTA_type"/>
    <property type="match status" value="1"/>
</dbReference>
<dbReference type="PANTHER" id="PTHR43685">
    <property type="entry name" value="GLYCOSYLTRANSFERASE"/>
    <property type="match status" value="1"/>
</dbReference>
<organism evidence="1 2">
    <name type="scientific">Listeria booriae</name>
    <dbReference type="NCBI Taxonomy" id="1552123"/>
    <lineage>
        <taxon>Bacteria</taxon>
        <taxon>Bacillati</taxon>
        <taxon>Bacillota</taxon>
        <taxon>Bacilli</taxon>
        <taxon>Bacillales</taxon>
        <taxon>Listeriaceae</taxon>
        <taxon>Listeria</taxon>
    </lineage>
</organism>
<dbReference type="InterPro" id="IPR029044">
    <property type="entry name" value="Nucleotide-diphossugar_trans"/>
</dbReference>
<dbReference type="RefSeq" id="WP_185385987.1">
    <property type="nucleotide sequence ID" value="NZ_JAARPI010000004.1"/>
</dbReference>